<evidence type="ECO:0000259" key="2">
    <source>
        <dbReference type="Pfam" id="PF07581"/>
    </source>
</evidence>
<evidence type="ECO:0008006" key="4">
    <source>
        <dbReference type="Google" id="ProtNLM"/>
    </source>
</evidence>
<dbReference type="Pfam" id="PF07581">
    <property type="entry name" value="Glug"/>
    <property type="match status" value="2"/>
</dbReference>
<feature type="domain" description="GLUG" evidence="2">
    <location>
        <begin position="288"/>
        <end position="314"/>
    </location>
</feature>
<dbReference type="InterPro" id="IPR008006">
    <property type="entry name" value="Peptidase_M26_N_dom"/>
</dbReference>
<comment type="caution">
    <text evidence="3">The sequence shown here is derived from an EMBL/GenBank/DDBJ whole genome shotgun (WGS) entry which is preliminary data.</text>
</comment>
<dbReference type="Pfam" id="PF05342">
    <property type="entry name" value="Peptidase_M26_N"/>
    <property type="match status" value="1"/>
</dbReference>
<dbReference type="EMBL" id="LAZR01009488">
    <property type="protein sequence ID" value="KKM72349.1"/>
    <property type="molecule type" value="Genomic_DNA"/>
</dbReference>
<evidence type="ECO:0000259" key="1">
    <source>
        <dbReference type="Pfam" id="PF05342"/>
    </source>
</evidence>
<dbReference type="GO" id="GO:0008270">
    <property type="term" value="F:zinc ion binding"/>
    <property type="evidence" value="ECO:0007669"/>
    <property type="project" value="InterPro"/>
</dbReference>
<dbReference type="AlphaFoldDB" id="A0A0F9JR38"/>
<organism evidence="3">
    <name type="scientific">marine sediment metagenome</name>
    <dbReference type="NCBI Taxonomy" id="412755"/>
    <lineage>
        <taxon>unclassified sequences</taxon>
        <taxon>metagenomes</taxon>
        <taxon>ecological metagenomes</taxon>
    </lineage>
</organism>
<reference evidence="3" key="1">
    <citation type="journal article" date="2015" name="Nature">
        <title>Complex archaea that bridge the gap between prokaryotes and eukaryotes.</title>
        <authorList>
            <person name="Spang A."/>
            <person name="Saw J.H."/>
            <person name="Jorgensen S.L."/>
            <person name="Zaremba-Niedzwiedzka K."/>
            <person name="Martijn J."/>
            <person name="Lind A.E."/>
            <person name="van Eijk R."/>
            <person name="Schleper C."/>
            <person name="Guy L."/>
            <person name="Ettema T.J."/>
        </authorList>
    </citation>
    <scope>NUCLEOTIDE SEQUENCE</scope>
</reference>
<gene>
    <name evidence="3" type="ORF">LCGC14_1421380</name>
</gene>
<name>A0A0F9JR38_9ZZZZ</name>
<accession>A0A0F9JR38</accession>
<sequence>MTGSGTVGDPFIIEDVDDLQAIQDDLTAYYELGGDIDASATSGWNAGAGFIPISYFQGNFDGKGFTITGLFIDKSGTAGLFNQIDTTLNIKDVTLASVDITGTSAVGALAYIIWDGIVSGCHVSGTVTGGNNTGGLFGEYQADSPSTVSDCSSSVVVAGGTQTGGLIGALANASGTITGCSATGSVSGSARVGGFVGRHLSGGASSTITQCYATGNVTTTSGSVGGFVGQMDGNATGGIITQSYADGNVLSTGGEDIGGFVGYFQYVDSTHKIQDCYCRGNVSGVDDVGGFAGETDGDITGGNIDNCYSTGTVTASGSGEGGFCATRFAPKDDITNCFWDTESSGEATSDGGTGKTTDQMQTEATFTDAGWDFSTIWLMAGYPTLLAFAVLVPSGYLWQEGPFIYFGTEDGFRGRYNPPLTVSGSEDPGYLWTEGTELNVIDSAGDERAEEGTATGDTGPEGTAFIEGSELHYLDETAGAERTH</sequence>
<dbReference type="Gene3D" id="2.160.20.110">
    <property type="match status" value="2"/>
</dbReference>
<feature type="domain" description="Peptidase M26 N-terminal" evidence="1">
    <location>
        <begin position="19"/>
        <end position="125"/>
    </location>
</feature>
<evidence type="ECO:0000313" key="3">
    <source>
        <dbReference type="EMBL" id="KKM72349.1"/>
    </source>
</evidence>
<dbReference type="GO" id="GO:0016020">
    <property type="term" value="C:membrane"/>
    <property type="evidence" value="ECO:0007669"/>
    <property type="project" value="InterPro"/>
</dbReference>
<dbReference type="GO" id="GO:0004222">
    <property type="term" value="F:metalloendopeptidase activity"/>
    <property type="evidence" value="ECO:0007669"/>
    <property type="project" value="InterPro"/>
</dbReference>
<proteinExistence type="predicted"/>
<feature type="domain" description="GLUG" evidence="2">
    <location>
        <begin position="188"/>
        <end position="218"/>
    </location>
</feature>
<protein>
    <recommendedName>
        <fullName evidence="4">GLUG domain-containing protein</fullName>
    </recommendedName>
</protein>
<dbReference type="InterPro" id="IPR011493">
    <property type="entry name" value="GLUG"/>
</dbReference>